<dbReference type="InterPro" id="IPR042197">
    <property type="entry name" value="Apaf_helical"/>
</dbReference>
<reference evidence="6" key="1">
    <citation type="submission" date="2018-02" db="EMBL/GenBank/DDBJ databases">
        <authorList>
            <person name="Cohen D.B."/>
            <person name="Kent A.D."/>
        </authorList>
    </citation>
    <scope>NUCLEOTIDE SEQUENCE</scope>
</reference>
<dbReference type="SUPFAM" id="SSF52058">
    <property type="entry name" value="L domain-like"/>
    <property type="match status" value="1"/>
</dbReference>
<dbReference type="InterPro" id="IPR002182">
    <property type="entry name" value="NB-ARC"/>
</dbReference>
<comment type="similarity">
    <text evidence="1">Belongs to the disease resistance NB-LRR family.</text>
</comment>
<dbReference type="GO" id="GO:0005524">
    <property type="term" value="F:ATP binding"/>
    <property type="evidence" value="ECO:0007669"/>
    <property type="project" value="UniProtKB-KW"/>
</dbReference>
<dbReference type="GO" id="GO:0043531">
    <property type="term" value="F:ADP binding"/>
    <property type="evidence" value="ECO:0007669"/>
    <property type="project" value="InterPro"/>
</dbReference>
<dbReference type="Gene3D" id="3.40.50.300">
    <property type="entry name" value="P-loop containing nucleotide triphosphate hydrolases"/>
    <property type="match status" value="1"/>
</dbReference>
<keyword evidence="3" id="KW-0611">Plant defense</keyword>
<dbReference type="Pfam" id="PF23247">
    <property type="entry name" value="LRR_RPS2"/>
    <property type="match status" value="1"/>
</dbReference>
<dbReference type="PANTHER" id="PTHR33463">
    <property type="entry name" value="NB-ARC DOMAIN-CONTAINING PROTEIN-RELATED"/>
    <property type="match status" value="1"/>
</dbReference>
<dbReference type="EMBL" id="OIVN01002518">
    <property type="protein sequence ID" value="SPD04291.1"/>
    <property type="molecule type" value="Genomic_DNA"/>
</dbReference>
<dbReference type="InterPro" id="IPR003593">
    <property type="entry name" value="AAA+_ATPase"/>
</dbReference>
<dbReference type="Gene3D" id="1.10.8.430">
    <property type="entry name" value="Helical domain of apoptotic protease-activating factors"/>
    <property type="match status" value="1"/>
</dbReference>
<evidence type="ECO:0000313" key="6">
    <source>
        <dbReference type="EMBL" id="SPD04291.1"/>
    </source>
</evidence>
<dbReference type="InterPro" id="IPR032675">
    <property type="entry name" value="LRR_dom_sf"/>
</dbReference>
<evidence type="ECO:0000256" key="4">
    <source>
        <dbReference type="ARBA" id="ARBA00022840"/>
    </source>
</evidence>
<gene>
    <name evidence="6" type="ORF">FSB_LOCUS32173</name>
</gene>
<dbReference type="PRINTS" id="PR00364">
    <property type="entry name" value="DISEASERSIST"/>
</dbReference>
<evidence type="ECO:0000256" key="1">
    <source>
        <dbReference type="ARBA" id="ARBA00008894"/>
    </source>
</evidence>
<keyword evidence="4" id="KW-0067">ATP-binding</keyword>
<accession>A0A2N9GY40</accession>
<dbReference type="SUPFAM" id="SSF52540">
    <property type="entry name" value="P-loop containing nucleoside triphosphate hydrolases"/>
    <property type="match status" value="1"/>
</dbReference>
<proteinExistence type="inferred from homology"/>
<evidence type="ECO:0000256" key="3">
    <source>
        <dbReference type="ARBA" id="ARBA00022821"/>
    </source>
</evidence>
<dbReference type="InterPro" id="IPR027417">
    <property type="entry name" value="P-loop_NTPase"/>
</dbReference>
<sequence length="939" mass="107198">MEFISVIAAKIVESMVEPVGQWLAEHTVVRVRQWLGYPFQYNINIKNLKNGEIDLKAARDRVQHSVDAAKRNTEEIEPDVNEWLERVDVILGNAREILEGKEEANMRCSIGACLNLKVRCQQSEKAKNIVQEINEEAKKGRFSKVSYRNASHGTRTYVNYMPLESRTSTVKGLMDALRDDTIKMIGVWGMPGAGKTTLVSEVSRQAKEEKLFNDVTMSAVMQSPNLRRIQGEIADMLDLKFDKETVLGRADRLRKRLEKDKKVLVILDDIWKKVDLEEIGIPCNGCKVVLTSRNRDVLSSEMGTQQDFELRVLPQEEAWSLFEKTVGDSLKDPNLQSIATQVCEECAGLPVALVTVAKALKNKSLFEWKDALQQLRRPSPAHLTSMQATIYSKIKLSYKHLGSPVVQSFFLLCGQMSSPITYPDLLRYCFGLCLFHGINTLEDARNRVSTLVRILQDSCLLLEDPLRRDYFRMHDLVRDVAILIAKDGNMLTMINEDPVKWPDEDAIRKCTRISILNSDIHELPDRLECPKLEFLFVYAKENGCYFKIADTFFKGMRKLKVLDLTRMRLSSLPSSINLLTNLQTLCLDQCVLGDIDVIGELKNLDILSLGYSEVKQLPRQIGLLTHLRMLDLRNCTIHEVIPPNVLSPLIHLEELYVSNSFTQWGVEGLNDERASLAELKHLSQLTTLEVHIPDANMLPKDLDLLFSNLKRYKIFVGDVWGWFDNPDDRALKLKLNTSFQSYSGIKMLLNGTEDLCLDELKGIKSVLCELDMEGFQQLKHLHLQNNAEIKYITDSTVRVTHVVFPSLEVFSLQNLINLEEICHCPLPSTSFHKLRVVRVVHCDKLKFVFPSSIAKGFSQLEELEIRECNDMGAIVVEVEGEIEDRNMIFPQLRRLALHRLPKLMSFISKQNSFITDAGEIIPERELQYSLMPILQEQVH</sequence>
<dbReference type="PANTHER" id="PTHR33463:SF215">
    <property type="entry name" value="NB-ARC DOMAIN DISEASE RESISTANCE PROTEIN"/>
    <property type="match status" value="1"/>
</dbReference>
<dbReference type="Gene3D" id="3.80.10.10">
    <property type="entry name" value="Ribonuclease Inhibitor"/>
    <property type="match status" value="1"/>
</dbReference>
<name>A0A2N9GY40_FAGSY</name>
<dbReference type="InterPro" id="IPR050905">
    <property type="entry name" value="Plant_NBS-LRR"/>
</dbReference>
<dbReference type="InterPro" id="IPR057135">
    <property type="entry name" value="At4g27190-like_LRR"/>
</dbReference>
<feature type="domain" description="AAA+ ATPase" evidence="5">
    <location>
        <begin position="181"/>
        <end position="314"/>
    </location>
</feature>
<organism evidence="6">
    <name type="scientific">Fagus sylvatica</name>
    <name type="common">Beechnut</name>
    <dbReference type="NCBI Taxonomy" id="28930"/>
    <lineage>
        <taxon>Eukaryota</taxon>
        <taxon>Viridiplantae</taxon>
        <taxon>Streptophyta</taxon>
        <taxon>Embryophyta</taxon>
        <taxon>Tracheophyta</taxon>
        <taxon>Spermatophyta</taxon>
        <taxon>Magnoliopsida</taxon>
        <taxon>eudicotyledons</taxon>
        <taxon>Gunneridae</taxon>
        <taxon>Pentapetalae</taxon>
        <taxon>rosids</taxon>
        <taxon>fabids</taxon>
        <taxon>Fagales</taxon>
        <taxon>Fagaceae</taxon>
        <taxon>Fagus</taxon>
    </lineage>
</organism>
<dbReference type="SMART" id="SM00382">
    <property type="entry name" value="AAA"/>
    <property type="match status" value="1"/>
</dbReference>
<keyword evidence="2" id="KW-0547">Nucleotide-binding</keyword>
<dbReference type="GO" id="GO:0006952">
    <property type="term" value="P:defense response"/>
    <property type="evidence" value="ECO:0007669"/>
    <property type="project" value="UniProtKB-KW"/>
</dbReference>
<dbReference type="AlphaFoldDB" id="A0A2N9GY40"/>
<evidence type="ECO:0000256" key="2">
    <source>
        <dbReference type="ARBA" id="ARBA00022741"/>
    </source>
</evidence>
<evidence type="ECO:0000259" key="5">
    <source>
        <dbReference type="SMART" id="SM00382"/>
    </source>
</evidence>
<protein>
    <recommendedName>
        <fullName evidence="5">AAA+ ATPase domain-containing protein</fullName>
    </recommendedName>
</protein>
<dbReference type="Pfam" id="PF00931">
    <property type="entry name" value="NB-ARC"/>
    <property type="match status" value="1"/>
</dbReference>